<feature type="transmembrane region" description="Helical" evidence="1">
    <location>
        <begin position="81"/>
        <end position="101"/>
    </location>
</feature>
<protein>
    <recommendedName>
        <fullName evidence="4">Glycosyltransferase RgtA/B/C/D-like domain-containing protein</fullName>
    </recommendedName>
</protein>
<evidence type="ECO:0000256" key="1">
    <source>
        <dbReference type="SAM" id="Phobius"/>
    </source>
</evidence>
<feature type="transmembrane region" description="Helical" evidence="1">
    <location>
        <begin position="294"/>
        <end position="315"/>
    </location>
</feature>
<evidence type="ECO:0000313" key="3">
    <source>
        <dbReference type="Proteomes" id="UP000050514"/>
    </source>
</evidence>
<comment type="caution">
    <text evidence="2">The sequence shown here is derived from an EMBL/GenBank/DDBJ whole genome shotgun (WGS) entry which is preliminary data.</text>
</comment>
<evidence type="ECO:0000313" key="2">
    <source>
        <dbReference type="EMBL" id="KPL76807.1"/>
    </source>
</evidence>
<keyword evidence="1" id="KW-0472">Membrane</keyword>
<name>A0A0P6XAM5_9CHLR</name>
<sequence>MMVRLKRLPAERFFPLTLLLVVLLAHGLLFLRQGYYWDDFPITWIAETYGTAGLARYFSTNRPIWGLLYQFSAGLFGNQPWQWQLFGLFWRWVSGLLFWLLVREVWKDQPRAAALAGLALAVYPGFGQQAIGRVYGHFFWVLAFFFFSLFAGLRAMKGGRWRWVWLGGAMITSLINLLTLEYFFLLELARPLFYAAALRQSGREGTFRLSRIVVHAAPFLALFVGTAVWRAFFFPYQTNNYAPLLFQNLQRDFWSTLLAQIGAAALQIRTAAVLGWVEAFRLPVWAAFGRLSSLLYIGVVTSSALLTLLAVLPLSSGGKPAQRRLPVLQMLVIAAFWLLVAGVPFYVTGLPVRLGFPNDRFTLAFLPGAALLAAGLIESLPLKSWVRVALALGLIAFSSGRDFMTANDYRRDWELQQNFFWQLIWRAPGLEKGTLLMTNDLPLRFYSDNSLTAPLNWIYAPENRSLQMGYHLFYPAVRIGSPNLPALQPGLPVTVDFLAATFVGSTDRVVVVYYQPPACLRVVDGEVEQDNLFLPALIRQAAVNLSSSRWIVAQPNRPAQPPAFLYGSEPAHGWCYYYQKGDLARQQADWQQAAALGDQAFSLQDYPNDPAERMPFIEAYAHVGRWQDALEQTRLAADISPAMQPVLCRLWQRIDRQTDASPQKSQASAQLEDWLNCDINP</sequence>
<keyword evidence="3" id="KW-1185">Reference proteome</keyword>
<feature type="transmembrane region" description="Helical" evidence="1">
    <location>
        <begin position="253"/>
        <end position="274"/>
    </location>
</feature>
<feature type="transmembrane region" description="Helical" evidence="1">
    <location>
        <begin position="113"/>
        <end position="131"/>
    </location>
</feature>
<dbReference type="Proteomes" id="UP000050514">
    <property type="component" value="Unassembled WGS sequence"/>
</dbReference>
<feature type="transmembrane region" description="Helical" evidence="1">
    <location>
        <begin position="212"/>
        <end position="232"/>
    </location>
</feature>
<evidence type="ECO:0008006" key="4">
    <source>
        <dbReference type="Google" id="ProtNLM"/>
    </source>
</evidence>
<keyword evidence="1" id="KW-1133">Transmembrane helix</keyword>
<proteinExistence type="predicted"/>
<feature type="transmembrane region" description="Helical" evidence="1">
    <location>
        <begin position="137"/>
        <end position="156"/>
    </location>
</feature>
<feature type="transmembrane region" description="Helical" evidence="1">
    <location>
        <begin position="327"/>
        <end position="348"/>
    </location>
</feature>
<dbReference type="Gene3D" id="1.25.40.10">
    <property type="entry name" value="Tetratricopeptide repeat domain"/>
    <property type="match status" value="1"/>
</dbReference>
<dbReference type="EMBL" id="LGHJ01000011">
    <property type="protein sequence ID" value="KPL76807.1"/>
    <property type="molecule type" value="Genomic_DNA"/>
</dbReference>
<organism evidence="2 3">
    <name type="scientific">Bellilinea caldifistulae</name>
    <dbReference type="NCBI Taxonomy" id="360411"/>
    <lineage>
        <taxon>Bacteria</taxon>
        <taxon>Bacillati</taxon>
        <taxon>Chloroflexota</taxon>
        <taxon>Anaerolineae</taxon>
        <taxon>Anaerolineales</taxon>
        <taxon>Anaerolineaceae</taxon>
        <taxon>Bellilinea</taxon>
    </lineage>
</organism>
<accession>A0A0P6XAM5</accession>
<dbReference type="AlphaFoldDB" id="A0A0P6XAM5"/>
<reference evidence="2 3" key="1">
    <citation type="submission" date="2015-07" db="EMBL/GenBank/DDBJ databases">
        <title>Draft genome of Bellilinea caldifistulae DSM 17877.</title>
        <authorList>
            <person name="Hemp J."/>
            <person name="Ward L.M."/>
            <person name="Pace L.A."/>
            <person name="Fischer W.W."/>
        </authorList>
    </citation>
    <scope>NUCLEOTIDE SEQUENCE [LARGE SCALE GENOMIC DNA]</scope>
    <source>
        <strain evidence="2 3">GOMI-1</strain>
    </source>
</reference>
<keyword evidence="1" id="KW-0812">Transmembrane</keyword>
<dbReference type="STRING" id="360411.AC812_05830"/>
<dbReference type="InterPro" id="IPR011990">
    <property type="entry name" value="TPR-like_helical_dom_sf"/>
</dbReference>
<gene>
    <name evidence="2" type="ORF">AC812_05830</name>
</gene>
<dbReference type="OrthoDB" id="148359at2"/>
<dbReference type="RefSeq" id="WP_061912886.1">
    <property type="nucleotide sequence ID" value="NZ_DF967971.1"/>
</dbReference>
<dbReference type="SUPFAM" id="SSF48452">
    <property type="entry name" value="TPR-like"/>
    <property type="match status" value="1"/>
</dbReference>
<feature type="transmembrane region" description="Helical" evidence="1">
    <location>
        <begin position="163"/>
        <end position="185"/>
    </location>
</feature>